<evidence type="ECO:0000256" key="1">
    <source>
        <dbReference type="ARBA" id="ARBA00022801"/>
    </source>
</evidence>
<organism evidence="4 5">
    <name type="scientific">Verruconis gallopava</name>
    <dbReference type="NCBI Taxonomy" id="253628"/>
    <lineage>
        <taxon>Eukaryota</taxon>
        <taxon>Fungi</taxon>
        <taxon>Dikarya</taxon>
        <taxon>Ascomycota</taxon>
        <taxon>Pezizomycotina</taxon>
        <taxon>Dothideomycetes</taxon>
        <taxon>Pleosporomycetidae</taxon>
        <taxon>Venturiales</taxon>
        <taxon>Sympoventuriaceae</taxon>
        <taxon>Verruconis</taxon>
    </lineage>
</organism>
<gene>
    <name evidence="4" type="ORF">PV09_06228</name>
</gene>
<evidence type="ECO:0000256" key="2">
    <source>
        <dbReference type="RuleBase" id="RU003476"/>
    </source>
</evidence>
<dbReference type="STRING" id="253628.A0A0D2ATD6"/>
<sequence length="211" mass="23390">MPLEDSRTTRTELLDNADAKWVKLVKHTYIAANGSEKTWESSQRLTRPKGLEIDGVGIAAILRPEDGGEASILLQKQFRPPINAVTIEVPAGLIDEGETPEQCALRELKEETGYVGEIMEGGFGMTPLMFNDPGFCNTNLHMVHCTIDPKDPANQNPQPRLEDDEFIECFTVPLTNLYAECERLASEGYAIDARVATIAEGIELAKRFNVR</sequence>
<evidence type="ECO:0000313" key="5">
    <source>
        <dbReference type="Proteomes" id="UP000053259"/>
    </source>
</evidence>
<dbReference type="Gene3D" id="3.90.79.10">
    <property type="entry name" value="Nucleoside Triphosphate Pyrophosphohydrolase"/>
    <property type="match status" value="1"/>
</dbReference>
<proteinExistence type="inferred from homology"/>
<evidence type="ECO:0000259" key="3">
    <source>
        <dbReference type="PROSITE" id="PS51462"/>
    </source>
</evidence>
<dbReference type="VEuPathDB" id="FungiDB:PV09_06228"/>
<dbReference type="EMBL" id="KN847549">
    <property type="protein sequence ID" value="KIW02409.1"/>
    <property type="molecule type" value="Genomic_DNA"/>
</dbReference>
<comment type="similarity">
    <text evidence="2">Belongs to the Nudix hydrolase family.</text>
</comment>
<dbReference type="FunCoup" id="A0A0D2ATD6">
    <property type="interactions" value="653"/>
</dbReference>
<dbReference type="OrthoDB" id="10249920at2759"/>
<dbReference type="GO" id="GO:0019693">
    <property type="term" value="P:ribose phosphate metabolic process"/>
    <property type="evidence" value="ECO:0007669"/>
    <property type="project" value="TreeGrafter"/>
</dbReference>
<dbReference type="PANTHER" id="PTHR11839">
    <property type="entry name" value="UDP/ADP-SUGAR PYROPHOSPHATASE"/>
    <property type="match status" value="1"/>
</dbReference>
<dbReference type="Proteomes" id="UP000053259">
    <property type="component" value="Unassembled WGS sequence"/>
</dbReference>
<dbReference type="GeneID" id="27314201"/>
<dbReference type="InterPro" id="IPR020476">
    <property type="entry name" value="Nudix_hydrolase"/>
</dbReference>
<dbReference type="InterPro" id="IPR015797">
    <property type="entry name" value="NUDIX_hydrolase-like_dom_sf"/>
</dbReference>
<dbReference type="CDD" id="cd18888">
    <property type="entry name" value="NUDIX_ADPRase_Nudt5"/>
    <property type="match status" value="1"/>
</dbReference>
<keyword evidence="5" id="KW-1185">Reference proteome</keyword>
<keyword evidence="1 2" id="KW-0378">Hydrolase</keyword>
<dbReference type="RefSeq" id="XP_016212278.1">
    <property type="nucleotide sequence ID" value="XM_016359830.1"/>
</dbReference>
<reference evidence="4 5" key="1">
    <citation type="submission" date="2015-01" db="EMBL/GenBank/DDBJ databases">
        <title>The Genome Sequence of Ochroconis gallopava CBS43764.</title>
        <authorList>
            <consortium name="The Broad Institute Genomics Platform"/>
            <person name="Cuomo C."/>
            <person name="de Hoog S."/>
            <person name="Gorbushina A."/>
            <person name="Stielow B."/>
            <person name="Teixiera M."/>
            <person name="Abouelleil A."/>
            <person name="Chapman S.B."/>
            <person name="Priest M."/>
            <person name="Young S.K."/>
            <person name="Wortman J."/>
            <person name="Nusbaum C."/>
            <person name="Birren B."/>
        </authorList>
    </citation>
    <scope>NUCLEOTIDE SEQUENCE [LARGE SCALE GENOMIC DNA]</scope>
    <source>
        <strain evidence="4 5">CBS 43764</strain>
    </source>
</reference>
<dbReference type="InterPro" id="IPR000086">
    <property type="entry name" value="NUDIX_hydrolase_dom"/>
</dbReference>
<dbReference type="GO" id="GO:0047631">
    <property type="term" value="F:ADP-ribose diphosphatase activity"/>
    <property type="evidence" value="ECO:0007669"/>
    <property type="project" value="TreeGrafter"/>
</dbReference>
<dbReference type="GO" id="GO:0006753">
    <property type="term" value="P:nucleoside phosphate metabolic process"/>
    <property type="evidence" value="ECO:0007669"/>
    <property type="project" value="TreeGrafter"/>
</dbReference>
<dbReference type="Pfam" id="PF00293">
    <property type="entry name" value="NUDIX"/>
    <property type="match status" value="1"/>
</dbReference>
<dbReference type="InParanoid" id="A0A0D2ATD6"/>
<dbReference type="SUPFAM" id="SSF55811">
    <property type="entry name" value="Nudix"/>
    <property type="match status" value="1"/>
</dbReference>
<dbReference type="PROSITE" id="PS51462">
    <property type="entry name" value="NUDIX"/>
    <property type="match status" value="1"/>
</dbReference>
<dbReference type="GO" id="GO:0005634">
    <property type="term" value="C:nucleus"/>
    <property type="evidence" value="ECO:0007669"/>
    <property type="project" value="TreeGrafter"/>
</dbReference>
<dbReference type="GO" id="GO:0005829">
    <property type="term" value="C:cytosol"/>
    <property type="evidence" value="ECO:0007669"/>
    <property type="project" value="TreeGrafter"/>
</dbReference>
<name>A0A0D2ATD6_9PEZI</name>
<evidence type="ECO:0000313" key="4">
    <source>
        <dbReference type="EMBL" id="KIW02409.1"/>
    </source>
</evidence>
<dbReference type="PRINTS" id="PR00502">
    <property type="entry name" value="NUDIXFAMILY"/>
</dbReference>
<dbReference type="AlphaFoldDB" id="A0A0D2ATD6"/>
<dbReference type="FunFam" id="3.90.79.10:FF:000016">
    <property type="entry name" value="ADP-sugar pyrophosphatase isoform X1"/>
    <property type="match status" value="1"/>
</dbReference>
<dbReference type="HOGENOM" id="CLU_062658_0_1_1"/>
<accession>A0A0D2ATD6</accession>
<feature type="domain" description="Nudix hydrolase" evidence="3">
    <location>
        <begin position="51"/>
        <end position="197"/>
    </location>
</feature>
<dbReference type="PANTHER" id="PTHR11839:SF1">
    <property type="entry name" value="ADP-SUGAR PYROPHOSPHATASE"/>
    <property type="match status" value="1"/>
</dbReference>
<protein>
    <recommendedName>
        <fullName evidence="3">Nudix hydrolase domain-containing protein</fullName>
    </recommendedName>
</protein>
<dbReference type="InterPro" id="IPR020084">
    <property type="entry name" value="NUDIX_hydrolase_CS"/>
</dbReference>
<dbReference type="PROSITE" id="PS00893">
    <property type="entry name" value="NUDIX_BOX"/>
    <property type="match status" value="1"/>
</dbReference>